<keyword evidence="7 12" id="KW-0963">Cytoplasm</keyword>
<dbReference type="Proteomes" id="UP000663499">
    <property type="component" value="Chromosome"/>
</dbReference>
<evidence type="ECO:0000256" key="3">
    <source>
        <dbReference type="ARBA" id="ARBA00005133"/>
    </source>
</evidence>
<evidence type="ECO:0000256" key="7">
    <source>
        <dbReference type="ARBA" id="ARBA00022490"/>
    </source>
</evidence>
<dbReference type="InterPro" id="IPR006063">
    <property type="entry name" value="HisA_bact_arch"/>
</dbReference>
<comment type="similarity">
    <text evidence="4 12 13">Belongs to the HisA/HisF family.</text>
</comment>
<comment type="subcellular location">
    <subcellularLocation>
        <location evidence="2 12 14">Cytoplasm</location>
    </subcellularLocation>
</comment>
<keyword evidence="9 12" id="KW-0368">Histidine biosynthesis</keyword>
<evidence type="ECO:0000313" key="15">
    <source>
        <dbReference type="EMBL" id="QSX07605.1"/>
    </source>
</evidence>
<evidence type="ECO:0000256" key="5">
    <source>
        <dbReference type="ARBA" id="ARBA00012550"/>
    </source>
</evidence>
<dbReference type="FunFam" id="3.20.20.70:FF:000009">
    <property type="entry name" value="1-(5-phosphoribosyl)-5-[(5-phosphoribosylamino)methylideneamino] imidazole-4-carboxamide isomerase"/>
    <property type="match status" value="1"/>
</dbReference>
<dbReference type="GO" id="GO:0000105">
    <property type="term" value="P:L-histidine biosynthetic process"/>
    <property type="evidence" value="ECO:0007669"/>
    <property type="project" value="UniProtKB-UniRule"/>
</dbReference>
<evidence type="ECO:0000256" key="1">
    <source>
        <dbReference type="ARBA" id="ARBA00000901"/>
    </source>
</evidence>
<evidence type="ECO:0000256" key="6">
    <source>
        <dbReference type="ARBA" id="ARBA00018464"/>
    </source>
</evidence>
<proteinExistence type="inferred from homology"/>
<dbReference type="EC" id="5.3.1.16" evidence="5 12"/>
<dbReference type="Pfam" id="PF00977">
    <property type="entry name" value="His_biosynth"/>
    <property type="match status" value="1"/>
</dbReference>
<reference evidence="15" key="1">
    <citation type="submission" date="2021-03" db="EMBL/GenBank/DDBJ databases">
        <title>Alkalibacter marinus sp. nov., isolated from tidal flat sediment.</title>
        <authorList>
            <person name="Namirimu T."/>
            <person name="Yang J.-A."/>
            <person name="Yang S.-H."/>
            <person name="Kim Y.-J."/>
            <person name="Kwon K.K."/>
        </authorList>
    </citation>
    <scope>NUCLEOTIDE SEQUENCE</scope>
    <source>
        <strain evidence="15">ES005</strain>
    </source>
</reference>
<organism evidence="15 16">
    <name type="scientific">Alkalibacter rhizosphaerae</name>
    <dbReference type="NCBI Taxonomy" id="2815577"/>
    <lineage>
        <taxon>Bacteria</taxon>
        <taxon>Bacillati</taxon>
        <taxon>Bacillota</taxon>
        <taxon>Clostridia</taxon>
        <taxon>Eubacteriales</taxon>
        <taxon>Eubacteriaceae</taxon>
        <taxon>Alkalibacter</taxon>
    </lineage>
</organism>
<evidence type="ECO:0000256" key="2">
    <source>
        <dbReference type="ARBA" id="ARBA00004496"/>
    </source>
</evidence>
<evidence type="ECO:0000256" key="13">
    <source>
        <dbReference type="RuleBase" id="RU003657"/>
    </source>
</evidence>
<evidence type="ECO:0000256" key="4">
    <source>
        <dbReference type="ARBA" id="ARBA00009667"/>
    </source>
</evidence>
<dbReference type="InterPro" id="IPR006062">
    <property type="entry name" value="His_biosynth"/>
</dbReference>
<protein>
    <recommendedName>
        <fullName evidence="6 12">1-(5-phosphoribosyl)-5-[(5-phosphoribosylamino)methylideneamino] imidazole-4-carboxamide isomerase</fullName>
        <ecNumber evidence="5 12">5.3.1.16</ecNumber>
    </recommendedName>
    <alternativeName>
        <fullName evidence="11 12">Phosphoribosylformimino-5-aminoimidazole carboxamide ribotide isomerase</fullName>
    </alternativeName>
</protein>
<dbReference type="PANTHER" id="PTHR43090:SF2">
    <property type="entry name" value="1-(5-PHOSPHORIBOSYL)-5-[(5-PHOSPHORIBOSYLAMINO)METHYLIDENEAMINO] IMIDAZOLE-4-CARBOXAMIDE ISOMERASE"/>
    <property type="match status" value="1"/>
</dbReference>
<dbReference type="InterPro" id="IPR011060">
    <property type="entry name" value="RibuloseP-bd_barrel"/>
</dbReference>
<keyword evidence="10 12" id="KW-0413">Isomerase</keyword>
<accession>A0A974XF66</accession>
<name>A0A974XF66_9FIRM</name>
<evidence type="ECO:0000256" key="10">
    <source>
        <dbReference type="ARBA" id="ARBA00023235"/>
    </source>
</evidence>
<evidence type="ECO:0000256" key="9">
    <source>
        <dbReference type="ARBA" id="ARBA00023102"/>
    </source>
</evidence>
<dbReference type="GO" id="GO:0005737">
    <property type="term" value="C:cytoplasm"/>
    <property type="evidence" value="ECO:0007669"/>
    <property type="project" value="UniProtKB-SubCell"/>
</dbReference>
<gene>
    <name evidence="12 15" type="primary">hisA</name>
    <name evidence="15" type="ORF">J0B03_07110</name>
</gene>
<dbReference type="RefSeq" id="WP_207298947.1">
    <property type="nucleotide sequence ID" value="NZ_CP071444.1"/>
</dbReference>
<dbReference type="SUPFAM" id="SSF51366">
    <property type="entry name" value="Ribulose-phoshate binding barrel"/>
    <property type="match status" value="1"/>
</dbReference>
<evidence type="ECO:0000313" key="16">
    <source>
        <dbReference type="Proteomes" id="UP000663499"/>
    </source>
</evidence>
<keyword evidence="16" id="KW-1185">Reference proteome</keyword>
<comment type="pathway">
    <text evidence="3 12 14">Amino-acid biosynthesis; L-histidine biosynthesis; L-histidine from 5-phospho-alpha-D-ribose 1-diphosphate: step 4/9.</text>
</comment>
<dbReference type="PANTHER" id="PTHR43090">
    <property type="entry name" value="1-(5-PHOSPHORIBOSYL)-5-[(5-PHOSPHORIBOSYLAMINO)METHYLIDENEAMINO] IMIDAZOLE-4-CARBOXAMIDE ISOMERASE"/>
    <property type="match status" value="1"/>
</dbReference>
<evidence type="ECO:0000256" key="11">
    <source>
        <dbReference type="ARBA" id="ARBA00030547"/>
    </source>
</evidence>
<dbReference type="NCBIfam" id="NF010112">
    <property type="entry name" value="PRK13585.1"/>
    <property type="match status" value="1"/>
</dbReference>
<feature type="active site" description="Proton donor" evidence="12">
    <location>
        <position position="129"/>
    </location>
</feature>
<sequence>MIVLPAIDIKNGRCVRLQQGLMDQETAYFDDPVQVAKMWETQGASYLHLVDLDGAFTGNQPNKDLIRRMVASVSIPVELGGGIRSEETVDSYLSMGVDRVILGTRAVEDMDLVKRLCDKYPGRIAVSVDAKGDFVAVKGWVETSDKKVLPFCRELQEAGVATIIYTDISRDGMLMGPNVEMLKTLQEKLDVDIIASGGIARIDNIKELAGLDLYGAITGKALYEGTLTMKEILDFLGEDR</sequence>
<feature type="active site" description="Proton acceptor" evidence="12">
    <location>
        <position position="8"/>
    </location>
</feature>
<dbReference type="NCBIfam" id="TIGR00007">
    <property type="entry name" value="1-(5-phosphoribosyl)-5-[(5-phosphoribosylamino)methylideneamino]imidazole-4-carboxamide isomerase"/>
    <property type="match status" value="1"/>
</dbReference>
<dbReference type="AlphaFoldDB" id="A0A974XF66"/>
<dbReference type="InterPro" id="IPR013785">
    <property type="entry name" value="Aldolase_TIM"/>
</dbReference>
<keyword evidence="8 12" id="KW-0028">Amino-acid biosynthesis</keyword>
<dbReference type="KEGG" id="alka:J0B03_07110"/>
<evidence type="ECO:0000256" key="14">
    <source>
        <dbReference type="RuleBase" id="RU003658"/>
    </source>
</evidence>
<dbReference type="Gene3D" id="3.20.20.70">
    <property type="entry name" value="Aldolase class I"/>
    <property type="match status" value="1"/>
</dbReference>
<dbReference type="InterPro" id="IPR044524">
    <property type="entry name" value="Isoase_HisA-like"/>
</dbReference>
<evidence type="ECO:0000256" key="12">
    <source>
        <dbReference type="HAMAP-Rule" id="MF_01014"/>
    </source>
</evidence>
<evidence type="ECO:0000256" key="8">
    <source>
        <dbReference type="ARBA" id="ARBA00022605"/>
    </source>
</evidence>
<dbReference type="InterPro" id="IPR023016">
    <property type="entry name" value="HisA/PriA"/>
</dbReference>
<dbReference type="EMBL" id="CP071444">
    <property type="protein sequence ID" value="QSX07605.1"/>
    <property type="molecule type" value="Genomic_DNA"/>
</dbReference>
<dbReference type="CDD" id="cd04732">
    <property type="entry name" value="HisA"/>
    <property type="match status" value="1"/>
</dbReference>
<comment type="catalytic activity">
    <reaction evidence="1 12 14">
        <text>1-(5-phospho-beta-D-ribosyl)-5-[(5-phospho-beta-D-ribosylamino)methylideneamino]imidazole-4-carboxamide = 5-[(5-phospho-1-deoxy-D-ribulos-1-ylimino)methylamino]-1-(5-phospho-beta-D-ribosyl)imidazole-4-carboxamide</text>
        <dbReference type="Rhea" id="RHEA:15469"/>
        <dbReference type="ChEBI" id="CHEBI:58435"/>
        <dbReference type="ChEBI" id="CHEBI:58525"/>
        <dbReference type="EC" id="5.3.1.16"/>
    </reaction>
</comment>
<dbReference type="GO" id="GO:0003949">
    <property type="term" value="F:1-(5-phosphoribosyl)-5-[(5-phosphoribosylamino)methylideneamino]imidazole-4-carboxamide isomerase activity"/>
    <property type="evidence" value="ECO:0007669"/>
    <property type="project" value="UniProtKB-UniRule"/>
</dbReference>
<dbReference type="GO" id="GO:0000162">
    <property type="term" value="P:L-tryptophan biosynthetic process"/>
    <property type="evidence" value="ECO:0007669"/>
    <property type="project" value="TreeGrafter"/>
</dbReference>
<dbReference type="HAMAP" id="MF_01014">
    <property type="entry name" value="HisA"/>
    <property type="match status" value="1"/>
</dbReference>